<dbReference type="SUPFAM" id="SSF47413">
    <property type="entry name" value="lambda repressor-like DNA-binding domains"/>
    <property type="match status" value="1"/>
</dbReference>
<dbReference type="EMBL" id="BIFQ01000002">
    <property type="protein sequence ID" value="GCE09399.1"/>
    <property type="molecule type" value="Genomic_DNA"/>
</dbReference>
<evidence type="ECO:0000259" key="5">
    <source>
        <dbReference type="PROSITE" id="PS50932"/>
    </source>
</evidence>
<evidence type="ECO:0000313" key="6">
    <source>
        <dbReference type="EMBL" id="GCE09399.1"/>
    </source>
</evidence>
<dbReference type="InterPro" id="IPR010982">
    <property type="entry name" value="Lambda_DNA-bd_dom_sf"/>
</dbReference>
<reference evidence="7" key="1">
    <citation type="submission" date="2018-12" db="EMBL/GenBank/DDBJ databases">
        <title>Tengunoibacter tsumagoiensis gen. nov., sp. nov., Dictyobacter kobayashii sp. nov., D. alpinus sp. nov., and D. joshuensis sp. nov. and description of Dictyobacteraceae fam. nov. within the order Ktedonobacterales isolated from Tengu-no-mugimeshi.</title>
        <authorList>
            <person name="Wang C.M."/>
            <person name="Zheng Y."/>
            <person name="Sakai Y."/>
            <person name="Toyoda A."/>
            <person name="Minakuchi Y."/>
            <person name="Abe K."/>
            <person name="Yokota A."/>
            <person name="Yabe S."/>
        </authorList>
    </citation>
    <scope>NUCLEOTIDE SEQUENCE [LARGE SCALE GENOMIC DNA]</scope>
    <source>
        <strain evidence="7">S-27</strain>
    </source>
</reference>
<keyword evidence="7" id="KW-1185">Reference proteome</keyword>
<organism evidence="6 7">
    <name type="scientific">Dictyobacter aurantiacus</name>
    <dbReference type="NCBI Taxonomy" id="1936993"/>
    <lineage>
        <taxon>Bacteria</taxon>
        <taxon>Bacillati</taxon>
        <taxon>Chloroflexota</taxon>
        <taxon>Ktedonobacteria</taxon>
        <taxon>Ktedonobacterales</taxon>
        <taxon>Dictyobacteraceae</taxon>
        <taxon>Dictyobacter</taxon>
    </lineage>
</organism>
<dbReference type="Proteomes" id="UP000287224">
    <property type="component" value="Unassembled WGS sequence"/>
</dbReference>
<dbReference type="SUPFAM" id="SSF53822">
    <property type="entry name" value="Periplasmic binding protein-like I"/>
    <property type="match status" value="1"/>
</dbReference>
<dbReference type="InterPro" id="IPR046335">
    <property type="entry name" value="LacI/GalR-like_sensor"/>
</dbReference>
<dbReference type="PANTHER" id="PTHR30146:SF148">
    <property type="entry name" value="HTH-TYPE TRANSCRIPTIONAL REPRESSOR PURR-RELATED"/>
    <property type="match status" value="1"/>
</dbReference>
<keyword evidence="3" id="KW-0238">DNA-binding</keyword>
<sequence length="345" mass="38778">MSRTHQRVRLSDIATAASTSISTVSRVLNDIETVSISQEVKDRVLKAARSLGYQGKSNRLESINLFISAVEKYASQDLFHADIMAGVEAECRRHDIRLSYTLVEPGTYRTFFVLEKVRQSGSAGLIFLSAFEPHVLASAQALNPRMVLLNGDYKDLAIDDFLPDNDGGARLAMRYLLEHGHRHILCITRCGRATIDRRHRAYREVLEEAGYDYNPALVVDTRLWLDDVYERLKIFLMAPHPPFTAIFCGSDLAAIGAARALQERGLRIPQDISLIGFDDISVAAFMTPPLTTVRIERELLGRMAVRRLIERYTEPTLPSIRLELRCCLVERQSVANRSSRGNGAM</sequence>
<evidence type="ECO:0000256" key="3">
    <source>
        <dbReference type="ARBA" id="ARBA00023125"/>
    </source>
</evidence>
<evidence type="ECO:0000256" key="1">
    <source>
        <dbReference type="ARBA" id="ARBA00022491"/>
    </source>
</evidence>
<comment type="caution">
    <text evidence="6">The sequence shown here is derived from an EMBL/GenBank/DDBJ whole genome shotgun (WGS) entry which is preliminary data.</text>
</comment>
<dbReference type="CDD" id="cd01392">
    <property type="entry name" value="HTH_LacI"/>
    <property type="match status" value="1"/>
</dbReference>
<dbReference type="PANTHER" id="PTHR30146">
    <property type="entry name" value="LACI-RELATED TRANSCRIPTIONAL REPRESSOR"/>
    <property type="match status" value="1"/>
</dbReference>
<dbReference type="GO" id="GO:0000976">
    <property type="term" value="F:transcription cis-regulatory region binding"/>
    <property type="evidence" value="ECO:0007669"/>
    <property type="project" value="TreeGrafter"/>
</dbReference>
<protein>
    <submittedName>
        <fullName evidence="6">LacI family transcriptional regulator</fullName>
    </submittedName>
</protein>
<dbReference type="InterPro" id="IPR000843">
    <property type="entry name" value="HTH_LacI"/>
</dbReference>
<name>A0A401ZR92_9CHLR</name>
<dbReference type="OrthoDB" id="43195at2"/>
<dbReference type="RefSeq" id="WP_126601809.1">
    <property type="nucleotide sequence ID" value="NZ_BIFQ01000002.1"/>
</dbReference>
<keyword evidence="4" id="KW-0804">Transcription</keyword>
<dbReference type="GO" id="GO:0003700">
    <property type="term" value="F:DNA-binding transcription factor activity"/>
    <property type="evidence" value="ECO:0007669"/>
    <property type="project" value="TreeGrafter"/>
</dbReference>
<gene>
    <name evidence="6" type="primary">purR</name>
    <name evidence="6" type="ORF">KDAU_67280</name>
</gene>
<dbReference type="Gene3D" id="3.40.50.2300">
    <property type="match status" value="2"/>
</dbReference>
<dbReference type="SMART" id="SM00354">
    <property type="entry name" value="HTH_LACI"/>
    <property type="match status" value="1"/>
</dbReference>
<dbReference type="Gene3D" id="1.10.260.40">
    <property type="entry name" value="lambda repressor-like DNA-binding domains"/>
    <property type="match status" value="1"/>
</dbReference>
<evidence type="ECO:0000256" key="4">
    <source>
        <dbReference type="ARBA" id="ARBA00023163"/>
    </source>
</evidence>
<keyword evidence="1" id="KW-0678">Repressor</keyword>
<evidence type="ECO:0000256" key="2">
    <source>
        <dbReference type="ARBA" id="ARBA00023015"/>
    </source>
</evidence>
<dbReference type="CDD" id="cd06267">
    <property type="entry name" value="PBP1_LacI_sugar_binding-like"/>
    <property type="match status" value="1"/>
</dbReference>
<accession>A0A401ZR92</accession>
<evidence type="ECO:0000313" key="7">
    <source>
        <dbReference type="Proteomes" id="UP000287224"/>
    </source>
</evidence>
<feature type="domain" description="HTH lacI-type" evidence="5">
    <location>
        <begin position="8"/>
        <end position="54"/>
    </location>
</feature>
<proteinExistence type="predicted"/>
<dbReference type="Pfam" id="PF00356">
    <property type="entry name" value="LacI"/>
    <property type="match status" value="1"/>
</dbReference>
<dbReference type="Pfam" id="PF13377">
    <property type="entry name" value="Peripla_BP_3"/>
    <property type="match status" value="1"/>
</dbReference>
<keyword evidence="2" id="KW-0805">Transcription regulation</keyword>
<dbReference type="InterPro" id="IPR028082">
    <property type="entry name" value="Peripla_BP_I"/>
</dbReference>
<dbReference type="AlphaFoldDB" id="A0A401ZR92"/>
<dbReference type="PROSITE" id="PS50932">
    <property type="entry name" value="HTH_LACI_2"/>
    <property type="match status" value="1"/>
</dbReference>